<reference evidence="1 2" key="1">
    <citation type="submission" date="2019-05" db="EMBL/GenBank/DDBJ databases">
        <title>Another draft genome of Portunus trituberculatus and its Hox gene families provides insights of decapod evolution.</title>
        <authorList>
            <person name="Jeong J.-H."/>
            <person name="Song I."/>
            <person name="Kim S."/>
            <person name="Choi T."/>
            <person name="Kim D."/>
            <person name="Ryu S."/>
            <person name="Kim W."/>
        </authorList>
    </citation>
    <scope>NUCLEOTIDE SEQUENCE [LARGE SCALE GENOMIC DNA]</scope>
    <source>
        <tissue evidence="1">Muscle</tissue>
    </source>
</reference>
<protein>
    <submittedName>
        <fullName evidence="1">Uncharacterized protein</fullName>
    </submittedName>
</protein>
<evidence type="ECO:0000313" key="1">
    <source>
        <dbReference type="EMBL" id="MPC39194.1"/>
    </source>
</evidence>
<gene>
    <name evidence="1" type="ORF">E2C01_032719</name>
</gene>
<dbReference type="AlphaFoldDB" id="A0A5B7F3N0"/>
<accession>A0A5B7F3N0</accession>
<organism evidence="1 2">
    <name type="scientific">Portunus trituberculatus</name>
    <name type="common">Swimming crab</name>
    <name type="synonym">Neptunus trituberculatus</name>
    <dbReference type="NCBI Taxonomy" id="210409"/>
    <lineage>
        <taxon>Eukaryota</taxon>
        <taxon>Metazoa</taxon>
        <taxon>Ecdysozoa</taxon>
        <taxon>Arthropoda</taxon>
        <taxon>Crustacea</taxon>
        <taxon>Multicrustacea</taxon>
        <taxon>Malacostraca</taxon>
        <taxon>Eumalacostraca</taxon>
        <taxon>Eucarida</taxon>
        <taxon>Decapoda</taxon>
        <taxon>Pleocyemata</taxon>
        <taxon>Brachyura</taxon>
        <taxon>Eubrachyura</taxon>
        <taxon>Portunoidea</taxon>
        <taxon>Portunidae</taxon>
        <taxon>Portuninae</taxon>
        <taxon>Portunus</taxon>
    </lineage>
</organism>
<dbReference type="Proteomes" id="UP000324222">
    <property type="component" value="Unassembled WGS sequence"/>
</dbReference>
<evidence type="ECO:0000313" key="2">
    <source>
        <dbReference type="Proteomes" id="UP000324222"/>
    </source>
</evidence>
<sequence length="131" mass="14469">MLVSPVFTTGGWGGDSLGARFSGYSFGVVGSGGQHSSPTPNLDSFALNFTTSSLHGLLLWRGQKSTYQKQPHMQKKMKDKHFGVILVNYREIEEVPSVLNAGRLHMRHEKSGSWIQDSLTTSEQPAAKWHP</sequence>
<proteinExistence type="predicted"/>
<keyword evidence="2" id="KW-1185">Reference proteome</keyword>
<comment type="caution">
    <text evidence="1">The sequence shown here is derived from an EMBL/GenBank/DDBJ whole genome shotgun (WGS) entry which is preliminary data.</text>
</comment>
<name>A0A5B7F3N0_PORTR</name>
<dbReference type="EMBL" id="VSRR010004288">
    <property type="protein sequence ID" value="MPC39194.1"/>
    <property type="molecule type" value="Genomic_DNA"/>
</dbReference>